<dbReference type="InterPro" id="IPR029044">
    <property type="entry name" value="Nucleotide-diphossugar_trans"/>
</dbReference>
<dbReference type="GO" id="GO:0051479">
    <property type="term" value="P:mannosylglycerate biosynthetic process"/>
    <property type="evidence" value="ECO:0007669"/>
    <property type="project" value="InterPro"/>
</dbReference>
<reference evidence="2" key="1">
    <citation type="submission" date="2020-06" db="EMBL/GenBank/DDBJ databases">
        <title>Unique genomic features of the anaerobic methanotrophic archaea.</title>
        <authorList>
            <person name="Chadwick G.L."/>
            <person name="Skennerton C.T."/>
            <person name="Laso-Perez R."/>
            <person name="Leu A.O."/>
            <person name="Speth D.R."/>
            <person name="Yu H."/>
            <person name="Morgan-Lang C."/>
            <person name="Hatzenpichler R."/>
            <person name="Goudeau D."/>
            <person name="Malmstrom R."/>
            <person name="Brazelton W.J."/>
            <person name="Woyke T."/>
            <person name="Hallam S.J."/>
            <person name="Tyson G.W."/>
            <person name="Wegener G."/>
            <person name="Boetius A."/>
            <person name="Orphan V."/>
        </authorList>
    </citation>
    <scope>NUCLEOTIDE SEQUENCE</scope>
</reference>
<dbReference type="AlphaFoldDB" id="A0A7G9YZJ2"/>
<dbReference type="Gene3D" id="3.90.550.10">
    <property type="entry name" value="Spore Coat Polysaccharide Biosynthesis Protein SpsA, Chain A"/>
    <property type="match status" value="1"/>
</dbReference>
<dbReference type="SUPFAM" id="SSF53448">
    <property type="entry name" value="Nucleotide-diphospho-sugar transferases"/>
    <property type="match status" value="1"/>
</dbReference>
<dbReference type="EC" id="2.4.1.217" evidence="1"/>
<dbReference type="GO" id="GO:0005737">
    <property type="term" value="C:cytoplasm"/>
    <property type="evidence" value="ECO:0007669"/>
    <property type="project" value="InterPro"/>
</dbReference>
<accession>A0A7G9YZJ2</accession>
<dbReference type="InterPro" id="IPR012812">
    <property type="entry name" value="Osmo_MPG_synth"/>
</dbReference>
<dbReference type="EMBL" id="MT631541">
    <property type="protein sequence ID" value="QNO53426.1"/>
    <property type="molecule type" value="Genomic_DNA"/>
</dbReference>
<gene>
    <name evidence="2" type="primary">mngA</name>
    <name evidence="2" type="ORF">JNHLJEBA_00036</name>
</gene>
<sequence>MLIELPRQTEVFGSVKIHELQRILKLDSGGFENPRAKDIPFDELKDVLNRFAVVIPVKDEKIHLLDGVLRAIPFDCTIIVVSNSGRDEHDLYKMEKDVITRLHELTQQEVLLIHQKDPEVGFAFYEAGYDYLLDKDDLVRGGKAEGMIIGMLLAKSVGKDFIGFADADNYIPGSVREYVLDYAAGFCMSESPYSMVRLHWRYKPKVVEDKLYFKKWGRVSEATNKYLNLLLSTNSGFETGVVVTGNAGEHAMTTKLADIMCYSPGYSIEPYHFVYLLDEFGLKAEKMAYPDAANAGIEIFQIETLNPHLHEEKGEEHIKNMLLGSLGTICNSKLCNDYVRSKVLEELGDVLDAWEKPPEVTVMPPIGGIDADRFMNMLEGKSETLVRYKETRR</sequence>
<evidence type="ECO:0000313" key="2">
    <source>
        <dbReference type="EMBL" id="QNO53426.1"/>
    </source>
</evidence>
<name>A0A7G9YZJ2_9EURY</name>
<organism evidence="2">
    <name type="scientific">Candidatus Methanophagaceae archaeon ANME-1 ERB6</name>
    <dbReference type="NCBI Taxonomy" id="2759912"/>
    <lineage>
        <taxon>Archaea</taxon>
        <taxon>Methanobacteriati</taxon>
        <taxon>Methanobacteriota</taxon>
        <taxon>Stenosarchaea group</taxon>
        <taxon>Methanomicrobia</taxon>
        <taxon>Candidatus Methanophagales</taxon>
        <taxon>Candidatus Methanophagaceae</taxon>
    </lineage>
</organism>
<protein>
    <recommendedName>
        <fullName evidence="1">Mannosyl-3-phosphoglycerate synthase</fullName>
        <ecNumber evidence="1">2.4.1.217</ecNumber>
    </recommendedName>
</protein>
<dbReference type="GO" id="GO:0050504">
    <property type="term" value="F:mannosyl-3-phosphoglycerate synthase activity"/>
    <property type="evidence" value="ECO:0007669"/>
    <property type="project" value="UniProtKB-UniRule"/>
</dbReference>
<dbReference type="Pfam" id="PF09488">
    <property type="entry name" value="Osmo_MPGsynth"/>
    <property type="match status" value="1"/>
</dbReference>
<proteinExistence type="predicted"/>
<keyword evidence="2" id="KW-0328">Glycosyltransferase</keyword>
<evidence type="ECO:0000256" key="1">
    <source>
        <dbReference type="NCBIfam" id="TIGR02460"/>
    </source>
</evidence>
<dbReference type="NCBIfam" id="TIGR02460">
    <property type="entry name" value="osmo_MPGsynth"/>
    <property type="match status" value="1"/>
</dbReference>
<keyword evidence="2" id="KW-0808">Transferase</keyword>